<dbReference type="PANTHER" id="PTHR37490:SF3">
    <property type="entry name" value="DUF3431 DOMAIN CONTAINING PROTEIN"/>
    <property type="match status" value="1"/>
</dbReference>
<feature type="compositionally biased region" description="Polar residues" evidence="1">
    <location>
        <begin position="49"/>
        <end position="60"/>
    </location>
</feature>
<dbReference type="Pfam" id="PF11913">
    <property type="entry name" value="DUF3431"/>
    <property type="match status" value="1"/>
</dbReference>
<organism evidence="3 4">
    <name type="scientific">Neodothiora populina</name>
    <dbReference type="NCBI Taxonomy" id="2781224"/>
    <lineage>
        <taxon>Eukaryota</taxon>
        <taxon>Fungi</taxon>
        <taxon>Dikarya</taxon>
        <taxon>Ascomycota</taxon>
        <taxon>Pezizomycotina</taxon>
        <taxon>Dothideomycetes</taxon>
        <taxon>Dothideomycetidae</taxon>
        <taxon>Dothideales</taxon>
        <taxon>Dothioraceae</taxon>
        <taxon>Neodothiora</taxon>
    </lineage>
</organism>
<feature type="compositionally biased region" description="Basic and acidic residues" evidence="1">
    <location>
        <begin position="107"/>
        <end position="136"/>
    </location>
</feature>
<dbReference type="RefSeq" id="XP_069196463.1">
    <property type="nucleotide sequence ID" value="XM_069341833.1"/>
</dbReference>
<dbReference type="Proteomes" id="UP001562354">
    <property type="component" value="Unassembled WGS sequence"/>
</dbReference>
<dbReference type="InterPro" id="IPR021838">
    <property type="entry name" value="DUF3431"/>
</dbReference>
<evidence type="ECO:0000256" key="2">
    <source>
        <dbReference type="SAM" id="Phobius"/>
    </source>
</evidence>
<comment type="caution">
    <text evidence="3">The sequence shown here is derived from an EMBL/GenBank/DDBJ whole genome shotgun (WGS) entry which is preliminary data.</text>
</comment>
<reference evidence="3 4" key="1">
    <citation type="submission" date="2024-07" db="EMBL/GenBank/DDBJ databases">
        <title>Draft sequence of the Neodothiora populina.</title>
        <authorList>
            <person name="Drown D.D."/>
            <person name="Schuette U.S."/>
            <person name="Buechlein A.B."/>
            <person name="Rusch D.R."/>
            <person name="Winton L.W."/>
            <person name="Adams G.A."/>
        </authorList>
    </citation>
    <scope>NUCLEOTIDE SEQUENCE [LARGE SCALE GENOMIC DNA]</scope>
    <source>
        <strain evidence="3 4">CPC 39397</strain>
    </source>
</reference>
<feature type="transmembrane region" description="Helical" evidence="2">
    <location>
        <begin position="12"/>
        <end position="28"/>
    </location>
</feature>
<gene>
    <name evidence="3" type="ORF">AAFC00_000243</name>
</gene>
<dbReference type="GeneID" id="95973946"/>
<protein>
    <submittedName>
        <fullName evidence="3">Uncharacterized protein</fullName>
    </submittedName>
</protein>
<dbReference type="PANTHER" id="PTHR37490">
    <property type="entry name" value="EXPRESSED PROTEIN"/>
    <property type="match status" value="1"/>
</dbReference>
<evidence type="ECO:0000256" key="1">
    <source>
        <dbReference type="SAM" id="MobiDB-lite"/>
    </source>
</evidence>
<feature type="region of interest" description="Disordered" evidence="1">
    <location>
        <begin position="48"/>
        <end position="136"/>
    </location>
</feature>
<keyword evidence="2" id="KW-1133">Transmembrane helix</keyword>
<sequence length="443" mass="50194">MSLKSVQNRWRHCLVVSFFVLSFLYFYVTRHSLGSGDVIRVETPLNHRPVSTSSPSTYVAPSTVAEPPPQKIENESKTAVVDPAAKESSVTKPPPKAFSVASSVKEAPAKETPAKETSVKEPPAKDASIKESAREPSRTLVIAKTSEENTDWIGQGLNQLTSFKAAVYVVNDGNATYRVPKNKGHEAMVYLTYVIDHYDDLADVTMFMHAHMLAWHNNDILDSNAAEMVKALRPERVLREGYMNMRCHWDPGCPAHIRPTETEEDINIPEAAIMGRVWKQLFPGEKVPDVLSQPCCAQMAVSRDRIRLLPRQRYISLRDWIINSDLEDRLSGRVFEYVWQYLWTGEYEFCPLQSVCYCDGYGICFGGEEEYAFSTGLKKKASEIREKLNHVFDGTGTMYEDQYTALEHQASHAEEQWKVLREKAFERGKDPRNRAFEAGRAEG</sequence>
<keyword evidence="2" id="KW-0472">Membrane</keyword>
<proteinExistence type="predicted"/>
<evidence type="ECO:0000313" key="4">
    <source>
        <dbReference type="Proteomes" id="UP001562354"/>
    </source>
</evidence>
<dbReference type="EMBL" id="JBFMKM010000018">
    <property type="protein sequence ID" value="KAL1296781.1"/>
    <property type="molecule type" value="Genomic_DNA"/>
</dbReference>
<keyword evidence="2" id="KW-0812">Transmembrane</keyword>
<name>A0ABR3P281_9PEZI</name>
<accession>A0ABR3P281</accession>
<evidence type="ECO:0000313" key="3">
    <source>
        <dbReference type="EMBL" id="KAL1296781.1"/>
    </source>
</evidence>
<keyword evidence="4" id="KW-1185">Reference proteome</keyword>